<sequence>MIWAVWEEMSEVRRHMKKLLGRTNGRCMLSEILEFGRTIFGVQAQQVHWHTIPRPGQRERDLGVKRYVLYDFRGRKSFGSLLKWRGVTSLHQLGFDSRLSLDLLGQLSLANHLESRVGS</sequence>
<organism evidence="1 2">
    <name type="scientific">Oculimacula yallundae</name>
    <dbReference type="NCBI Taxonomy" id="86028"/>
    <lineage>
        <taxon>Eukaryota</taxon>
        <taxon>Fungi</taxon>
        <taxon>Dikarya</taxon>
        <taxon>Ascomycota</taxon>
        <taxon>Pezizomycotina</taxon>
        <taxon>Leotiomycetes</taxon>
        <taxon>Helotiales</taxon>
        <taxon>Ploettnerulaceae</taxon>
        <taxon>Oculimacula</taxon>
    </lineage>
</organism>
<name>A0ABR4CTP9_9HELO</name>
<proteinExistence type="predicted"/>
<dbReference type="Proteomes" id="UP001595075">
    <property type="component" value="Unassembled WGS sequence"/>
</dbReference>
<reference evidence="1 2" key="1">
    <citation type="journal article" date="2024" name="Commun. Biol.">
        <title>Comparative genomic analysis of thermophilic fungi reveals convergent evolutionary adaptations and gene losses.</title>
        <authorList>
            <person name="Steindorff A.S."/>
            <person name="Aguilar-Pontes M.V."/>
            <person name="Robinson A.J."/>
            <person name="Andreopoulos B."/>
            <person name="LaButti K."/>
            <person name="Kuo A."/>
            <person name="Mondo S."/>
            <person name="Riley R."/>
            <person name="Otillar R."/>
            <person name="Haridas S."/>
            <person name="Lipzen A."/>
            <person name="Grimwood J."/>
            <person name="Schmutz J."/>
            <person name="Clum A."/>
            <person name="Reid I.D."/>
            <person name="Moisan M.C."/>
            <person name="Butler G."/>
            <person name="Nguyen T.T.M."/>
            <person name="Dewar K."/>
            <person name="Conant G."/>
            <person name="Drula E."/>
            <person name="Henrissat B."/>
            <person name="Hansel C."/>
            <person name="Singer S."/>
            <person name="Hutchinson M.I."/>
            <person name="de Vries R.P."/>
            <person name="Natvig D.O."/>
            <person name="Powell A.J."/>
            <person name="Tsang A."/>
            <person name="Grigoriev I.V."/>
        </authorList>
    </citation>
    <scope>NUCLEOTIDE SEQUENCE [LARGE SCALE GENOMIC DNA]</scope>
    <source>
        <strain evidence="1 2">CBS 494.80</strain>
    </source>
</reference>
<gene>
    <name evidence="1" type="ORF">VTL71DRAFT_11869</name>
</gene>
<accession>A0ABR4CTP9</accession>
<keyword evidence="2" id="KW-1185">Reference proteome</keyword>
<dbReference type="EMBL" id="JAZHXI010000004">
    <property type="protein sequence ID" value="KAL2072526.1"/>
    <property type="molecule type" value="Genomic_DNA"/>
</dbReference>
<protein>
    <submittedName>
        <fullName evidence="1">Uncharacterized protein</fullName>
    </submittedName>
</protein>
<comment type="caution">
    <text evidence="1">The sequence shown here is derived from an EMBL/GenBank/DDBJ whole genome shotgun (WGS) entry which is preliminary data.</text>
</comment>
<evidence type="ECO:0000313" key="1">
    <source>
        <dbReference type="EMBL" id="KAL2072526.1"/>
    </source>
</evidence>
<evidence type="ECO:0000313" key="2">
    <source>
        <dbReference type="Proteomes" id="UP001595075"/>
    </source>
</evidence>